<dbReference type="GO" id="GO:0007099">
    <property type="term" value="P:centriole replication"/>
    <property type="evidence" value="ECO:0007669"/>
    <property type="project" value="TreeGrafter"/>
</dbReference>
<evidence type="ECO:0000259" key="1">
    <source>
        <dbReference type="Pfam" id="PF14726"/>
    </source>
</evidence>
<protein>
    <submittedName>
        <fullName evidence="3">Rotatin-like isoform X2</fullName>
    </submittedName>
</protein>
<dbReference type="InterPro" id="IPR030791">
    <property type="entry name" value="Rotatin"/>
</dbReference>
<dbReference type="GO" id="GO:0010457">
    <property type="term" value="P:centriole-centriole cohesion"/>
    <property type="evidence" value="ECO:0007669"/>
    <property type="project" value="TreeGrafter"/>
</dbReference>
<dbReference type="InterPro" id="IPR016024">
    <property type="entry name" value="ARM-type_fold"/>
</dbReference>
<dbReference type="GO" id="GO:0032053">
    <property type="term" value="P:ciliary basal body organization"/>
    <property type="evidence" value="ECO:0007669"/>
    <property type="project" value="TreeGrafter"/>
</dbReference>
<accession>A0A6J2K7A8</accession>
<dbReference type="GeneID" id="114248708"/>
<dbReference type="PANTHER" id="PTHR31691">
    <property type="entry name" value="ROTATIN"/>
    <property type="match status" value="1"/>
</dbReference>
<dbReference type="InterPro" id="IPR029249">
    <property type="entry name" value="Rotatin_N"/>
</dbReference>
<dbReference type="Pfam" id="PF14726">
    <property type="entry name" value="RTTN_N"/>
    <property type="match status" value="1"/>
</dbReference>
<dbReference type="RefSeq" id="XP_028037865.1">
    <property type="nucleotide sequence ID" value="XM_028182064.1"/>
</dbReference>
<dbReference type="PANTHER" id="PTHR31691:SF1">
    <property type="entry name" value="ROTATIN"/>
    <property type="match status" value="1"/>
</dbReference>
<feature type="domain" description="Rotatin N-terminal" evidence="1">
    <location>
        <begin position="20"/>
        <end position="117"/>
    </location>
</feature>
<keyword evidence="2" id="KW-1185">Reference proteome</keyword>
<dbReference type="GO" id="GO:0005813">
    <property type="term" value="C:centrosome"/>
    <property type="evidence" value="ECO:0007669"/>
    <property type="project" value="InterPro"/>
</dbReference>
<dbReference type="Proteomes" id="UP000504629">
    <property type="component" value="Unplaced"/>
</dbReference>
<dbReference type="SUPFAM" id="SSF48371">
    <property type="entry name" value="ARM repeat"/>
    <property type="match status" value="1"/>
</dbReference>
<dbReference type="OrthoDB" id="428850at2759"/>
<reference evidence="3" key="1">
    <citation type="submission" date="2025-08" db="UniProtKB">
        <authorList>
            <consortium name="RefSeq"/>
        </authorList>
    </citation>
    <scope>IDENTIFICATION</scope>
    <source>
        <tissue evidence="3">Silk gland</tissue>
    </source>
</reference>
<proteinExistence type="predicted"/>
<sequence length="2057" mass="231423">MSKPEIIINYIQKLRHPIKEIRERSLQSLKSKFKLGWEFDDEISGTRFLLESLMEWFNDEKPLLQREALDLLHSVIKTKSGTYIVQEIGLNNLVTKIQKFKDKIDKDALNIYEDIMESLTFLNTVSSEENLNIPRLSLSEEMRAESCGRSSSSYYNLASSTQSSKESSVLNICLDVNGQSSNSDDGVKVLLFPWADLSQSDIRPILLIEDALRLLRSTRRCCRFIRDVFLRDFPAEIFLNRPQIIKNLWSMIDGNNKTHSEEALHVLFHITSALRSRLLQLKSFDLKYSIQFTGDDKISQNDVNLELEQITGDDFSGSLEEDKLIALKQLPAPIFTLESLHSIFSTMNRNLTFFEQNELSDILAWKELNTFLQLIEVLVGLLFDCVTEKFWSVDHTSKTHRDISHKSCMVMRVLGDILTKYRESFFNDTAAERYRVAWLRLIFCGERFLNWARNSALPPSSLVSAVQAAQLDPAVDLFYPELSNRISIVLQNVNLSVDQEYKSKYRELKMLFSSMEHAVNFMKNKNSCRNTTKVLTVITDALPTLELIQSETFLNDVINVLLIKTKDFVMDENDWSKARNIALKLMAHNSEWVRAKFYERMADMVKSILVDETNQSVNEKSLTLICDVGVLTEICCHGLSSKSKEVEEHATDVMLYLLRGRLVLSDGCWWRLMASLLPVLPLLHVYAAHETHLGRAICKSLERDIANCMGVSNADLISGLVRLLFVRCATVQLDAAHSLCRLLDDERYLPPQQSLRVDVLLSALRRVKTQEFNLDTSSSPTKMIQTTALLQMLDVLKQGIVLDERGAELVARPPLRPALEPSLRRTTLQQLALVMRQQQLHETFMEYDGLRVVVATLRMSLLVDDYLAFPECAVSCVSVLNSVCFTARHALAKIPDLFLLLLRVILVFPTNEAAVAMTAQVLALVAWAGFVLQELDSARRRVPALPLNVTDRISLPFNVHSYWSTSPNAEHSYIEWLLGEEQWRACIRVRWWCTYAGRACVLQGPSAAAACPAPLGLQPAARDVAALRTACPQYACGAALLALENATSHAQVNDALHRLESYIHLVSSSTTNMEEFSSLPWQNMQKFISAPPASSRDTILLTTLLHFIITYMDNLPNEGATLFWIKQAFIGNDASIITLLSREQFYPQQTTQECIEVTQLHIHIVKVLLRCVILLERDEYSTNKLESLLKILLACLERTELKNFHMLGYLNELTRCVRHALNSRYCKLSQETLIECMKLLTKTLNGCASGAGCKGQACRLDIMLSILALLREIFEEAIPVQRWSEAWSSDAVREVFVCGNSRRVELRAAAIHVVASLAHYAQFLPHLLQAIEEDSLSQYAARIFSHEGESNIVRVAAADLLTSITARASPKSNILENEVLEQLKENNILESVLDILVEFCNTKQYKQIIEPNISLSVLDRRSEIEVRANKCSDLWIRPSTAQCRRPPPSIELIAAVADLLHNVSAFAHCPLQEWNERGLYRLLFRCVTSCSAGQRETGTMRGAACRALAVVTSHKCVRTTLASTKDCLHNLLMTLSPVQEEHVEGDCIFARSQGLLLLASLLKERTVIRSLWTEQRELLTSLLVLIQQALQSNETEFRDAALCCLAQLVQSIGREKHVDKTNDLSIVDFYDNVKSSLVNNMGSVGDGDGGPDDCVPEYMAEELCKILVNLYRKILLDNKKHLASQNEQWVNISSCLSSVLAVSPRSREFGVHRHLPKVLLEMLQAARDHLSVQGKPADVIRNANNNPVLCTLYWVLTSVDCLMVNCPAAKISFAEDNIALSLNKLWPWCMMTDQLRQAVMHLLYTFTNYCEKAYSSMCTCVSGRNLTSEVCALAAREAALQSRTRADSLLLLALNTLRNCLHHHHCRTIIIKSDVLSSVYRMCVRERVRGACGAADAWAGFVETLSRHADGAAAVLGALAPRAALCALPPPLRAKLMPALAHGAHYHRVAFLQSSDLLELLSGSLLAGDVGDVVSAARAVWALAANNHKCWYTGGRALCLAAAAATPVRCRLYASAATADLHQHRLTSHVIINTNFIHSFYNNREKENEFLFEMFET</sequence>
<gene>
    <name evidence="3" type="primary">LOC114248708</name>
</gene>
<organism evidence="2 3">
    <name type="scientific">Bombyx mandarina</name>
    <name type="common">Wild silk moth</name>
    <name type="synonym">Wild silkworm</name>
    <dbReference type="NCBI Taxonomy" id="7092"/>
    <lineage>
        <taxon>Eukaryota</taxon>
        <taxon>Metazoa</taxon>
        <taxon>Ecdysozoa</taxon>
        <taxon>Arthropoda</taxon>
        <taxon>Hexapoda</taxon>
        <taxon>Insecta</taxon>
        <taxon>Pterygota</taxon>
        <taxon>Neoptera</taxon>
        <taxon>Endopterygota</taxon>
        <taxon>Lepidoptera</taxon>
        <taxon>Glossata</taxon>
        <taxon>Ditrysia</taxon>
        <taxon>Bombycoidea</taxon>
        <taxon>Bombycidae</taxon>
        <taxon>Bombycinae</taxon>
        <taxon>Bombyx</taxon>
    </lineage>
</organism>
<name>A0A6J2K7A8_BOMMA</name>
<evidence type="ECO:0000313" key="2">
    <source>
        <dbReference type="Proteomes" id="UP000504629"/>
    </source>
</evidence>
<evidence type="ECO:0000313" key="3">
    <source>
        <dbReference type="RefSeq" id="XP_028037865.1"/>
    </source>
</evidence>
<dbReference type="GO" id="GO:0036064">
    <property type="term" value="C:ciliary basal body"/>
    <property type="evidence" value="ECO:0007669"/>
    <property type="project" value="InterPro"/>
</dbReference>
<dbReference type="GO" id="GO:0005814">
    <property type="term" value="C:centriole"/>
    <property type="evidence" value="ECO:0007669"/>
    <property type="project" value="TreeGrafter"/>
</dbReference>